<evidence type="ECO:0000256" key="2">
    <source>
        <dbReference type="ARBA" id="ARBA00022741"/>
    </source>
</evidence>
<proteinExistence type="predicted"/>
<evidence type="ECO:0000256" key="1">
    <source>
        <dbReference type="ARBA" id="ARBA00022448"/>
    </source>
</evidence>
<keyword evidence="6" id="KW-1185">Reference proteome</keyword>
<dbReference type="Proteomes" id="UP000244240">
    <property type="component" value="Unassembled WGS sequence"/>
</dbReference>
<dbReference type="AlphaFoldDB" id="A0A2T6BS80"/>
<keyword evidence="2" id="KW-0547">Nucleotide-binding</keyword>
<feature type="domain" description="ABC transporter" evidence="4">
    <location>
        <begin position="4"/>
        <end position="257"/>
    </location>
</feature>
<dbReference type="InterPro" id="IPR017871">
    <property type="entry name" value="ABC_transporter-like_CS"/>
</dbReference>
<dbReference type="InterPro" id="IPR027417">
    <property type="entry name" value="P-loop_NTPase"/>
</dbReference>
<evidence type="ECO:0000313" key="6">
    <source>
        <dbReference type="Proteomes" id="UP000244240"/>
    </source>
</evidence>
<evidence type="ECO:0000256" key="3">
    <source>
        <dbReference type="ARBA" id="ARBA00022840"/>
    </source>
</evidence>
<dbReference type="SUPFAM" id="SSF52540">
    <property type="entry name" value="P-loop containing nucleoside triphosphate hydrolases"/>
    <property type="match status" value="1"/>
</dbReference>
<evidence type="ECO:0000259" key="4">
    <source>
        <dbReference type="PROSITE" id="PS50893"/>
    </source>
</evidence>
<dbReference type="GO" id="GO:0005524">
    <property type="term" value="F:ATP binding"/>
    <property type="evidence" value="ECO:0007669"/>
    <property type="project" value="UniProtKB-KW"/>
</dbReference>
<dbReference type="GO" id="GO:0016887">
    <property type="term" value="F:ATP hydrolysis activity"/>
    <property type="evidence" value="ECO:0007669"/>
    <property type="project" value="InterPro"/>
</dbReference>
<comment type="caution">
    <text evidence="5">The sequence shown here is derived from an EMBL/GenBank/DDBJ whole genome shotgun (WGS) entry which is preliminary data.</text>
</comment>
<name>A0A2T6BS80_9BACL</name>
<dbReference type="EMBL" id="QBKR01000014">
    <property type="protein sequence ID" value="PTX58876.1"/>
    <property type="molecule type" value="Genomic_DNA"/>
</dbReference>
<dbReference type="SMART" id="SM00382">
    <property type="entry name" value="AAA"/>
    <property type="match status" value="1"/>
</dbReference>
<accession>A0A2T6BS80</accession>
<protein>
    <submittedName>
        <fullName evidence="5">ABC-2 type transport system ATP-binding protein</fullName>
    </submittedName>
</protein>
<gene>
    <name evidence="5" type="ORF">C8P63_11458</name>
</gene>
<dbReference type="InterPro" id="IPR003593">
    <property type="entry name" value="AAA+_ATPase"/>
</dbReference>
<keyword evidence="1" id="KW-0813">Transport</keyword>
<reference evidence="5 6" key="1">
    <citation type="submission" date="2018-04" db="EMBL/GenBank/DDBJ databases">
        <title>Genomic Encyclopedia of Archaeal and Bacterial Type Strains, Phase II (KMG-II): from individual species to whole genera.</title>
        <authorList>
            <person name="Goeker M."/>
        </authorList>
    </citation>
    <scope>NUCLEOTIDE SEQUENCE [LARGE SCALE GENOMIC DNA]</scope>
    <source>
        <strain evidence="5 6">DSM 45787</strain>
    </source>
</reference>
<dbReference type="PROSITE" id="PS50893">
    <property type="entry name" value="ABC_TRANSPORTER_2"/>
    <property type="match status" value="1"/>
</dbReference>
<dbReference type="PANTHER" id="PTHR42711:SF1">
    <property type="entry name" value="ABC-TRANSPORT PROTEIN, ATP-BINDING COMPONENT"/>
    <property type="match status" value="1"/>
</dbReference>
<dbReference type="Gene3D" id="3.40.50.300">
    <property type="entry name" value="P-loop containing nucleotide triphosphate hydrolases"/>
    <property type="match status" value="1"/>
</dbReference>
<dbReference type="InterPro" id="IPR003439">
    <property type="entry name" value="ABC_transporter-like_ATP-bd"/>
</dbReference>
<dbReference type="Pfam" id="PF00005">
    <property type="entry name" value="ABC_tran"/>
    <property type="match status" value="1"/>
</dbReference>
<evidence type="ECO:0000313" key="5">
    <source>
        <dbReference type="EMBL" id="PTX58876.1"/>
    </source>
</evidence>
<dbReference type="PROSITE" id="PS00211">
    <property type="entry name" value="ABC_TRANSPORTER_1"/>
    <property type="match status" value="1"/>
</dbReference>
<sequence length="336" mass="38572">MSMIEVQDLTKEFKVYRTKPGALGSLLSLFSGEHRRIRAVDGISFSVKKGECIGFIGPNGAGKSTTIKMLSGILHPSRGRVSVMGASPQHRRKYVAQNLGIVFGQRTQLWWDLPLRDSYEILRKMYRLEEKAYHRFLHRYHDLLSIGDFLETPVRKLSLGQRMRADLAAALIHDPPILFLDEPTIGLDVMAKESIRSFLREINREEKKTILLTTHDMDDIERLAARVVMINHGRIILDGCLETLRERIGLPSMIEVHYREVPRLARLDRVERVKAEGKNVTVHYDRNRISPPALLAELNRWGEPVDIRTKEPEIEEVIRRLYGEQADPRSKTAPAR</sequence>
<organism evidence="5 6">
    <name type="scientific">Melghirimyces profundicolus</name>
    <dbReference type="NCBI Taxonomy" id="1242148"/>
    <lineage>
        <taxon>Bacteria</taxon>
        <taxon>Bacillati</taxon>
        <taxon>Bacillota</taxon>
        <taxon>Bacilli</taxon>
        <taxon>Bacillales</taxon>
        <taxon>Thermoactinomycetaceae</taxon>
        <taxon>Melghirimyces</taxon>
    </lineage>
</organism>
<dbReference type="InterPro" id="IPR050763">
    <property type="entry name" value="ABC_transporter_ATP-binding"/>
</dbReference>
<keyword evidence="3 5" id="KW-0067">ATP-binding</keyword>
<dbReference type="PANTHER" id="PTHR42711">
    <property type="entry name" value="ABC TRANSPORTER ATP-BINDING PROTEIN"/>
    <property type="match status" value="1"/>
</dbReference>